<feature type="transmembrane region" description="Helical" evidence="1">
    <location>
        <begin position="148"/>
        <end position="172"/>
    </location>
</feature>
<proteinExistence type="predicted"/>
<feature type="transmembrane region" description="Helical" evidence="1">
    <location>
        <begin position="24"/>
        <end position="44"/>
    </location>
</feature>
<evidence type="ECO:0000313" key="3">
    <source>
        <dbReference type="Proteomes" id="UP001200247"/>
    </source>
</evidence>
<feature type="transmembrane region" description="Helical" evidence="1">
    <location>
        <begin position="113"/>
        <end position="136"/>
    </location>
</feature>
<evidence type="ECO:0000313" key="2">
    <source>
        <dbReference type="EMBL" id="MCG9026083.1"/>
    </source>
</evidence>
<reference evidence="2 3" key="1">
    <citation type="submission" date="2021-10" db="EMBL/GenBank/DDBJ databases">
        <title>Whole-genome sequencing analysis of Laribacter hongkongensis: virulence gene profiles, carbohydrate-active enzyme prediction, and antimicrobial resistance characterization.</title>
        <authorList>
            <person name="Yuan P."/>
            <person name="Zhan Y."/>
            <person name="Chen D."/>
        </authorList>
    </citation>
    <scope>NUCLEOTIDE SEQUENCE [LARGE SCALE GENOMIC DNA]</scope>
    <source>
        <strain evidence="2 3">W67</strain>
    </source>
</reference>
<feature type="transmembrane region" description="Helical" evidence="1">
    <location>
        <begin position="56"/>
        <end position="78"/>
    </location>
</feature>
<name>A0ABD4SR44_9NEIS</name>
<dbReference type="RefSeq" id="WP_239894020.1">
    <property type="nucleotide sequence ID" value="NZ_JAJAXM010000015.1"/>
</dbReference>
<comment type="caution">
    <text evidence="2">The sequence shown here is derived from an EMBL/GenBank/DDBJ whole genome shotgun (WGS) entry which is preliminary data.</text>
</comment>
<evidence type="ECO:0000256" key="1">
    <source>
        <dbReference type="SAM" id="Phobius"/>
    </source>
</evidence>
<dbReference type="Proteomes" id="UP001200247">
    <property type="component" value="Unassembled WGS sequence"/>
</dbReference>
<sequence length="188" mass="20097">MQAMIDDALDLARLRVRPLEAYQYPLWQTALLITLLGVIAAAAGDGWIQGDWSTRVGFFVAVSWLETGLLAVFMTGWLRHAGWQAPHSLLGLVALTNAPQLLEPLASWLPADIGNGVVFALSVWSLLILLHALVLLSGMTRLRVACGLLVFAPLAIIAVSLLVNLGLSAGLLTLPPELAAEMARNASN</sequence>
<accession>A0ABD4SR44</accession>
<gene>
    <name evidence="2" type="ORF">LH440_09265</name>
</gene>
<keyword evidence="1" id="KW-0472">Membrane</keyword>
<evidence type="ECO:0008006" key="4">
    <source>
        <dbReference type="Google" id="ProtNLM"/>
    </source>
</evidence>
<organism evidence="2 3">
    <name type="scientific">Laribacter hongkongensis</name>
    <dbReference type="NCBI Taxonomy" id="168471"/>
    <lineage>
        <taxon>Bacteria</taxon>
        <taxon>Pseudomonadati</taxon>
        <taxon>Pseudomonadota</taxon>
        <taxon>Betaproteobacteria</taxon>
        <taxon>Neisseriales</taxon>
        <taxon>Aquaspirillaceae</taxon>
        <taxon>Laribacter</taxon>
    </lineage>
</organism>
<dbReference type="AlphaFoldDB" id="A0ABD4SR44"/>
<keyword evidence="1" id="KW-0812">Transmembrane</keyword>
<keyword evidence="1" id="KW-1133">Transmembrane helix</keyword>
<dbReference type="EMBL" id="JAJAXM010000015">
    <property type="protein sequence ID" value="MCG9026083.1"/>
    <property type="molecule type" value="Genomic_DNA"/>
</dbReference>
<protein>
    <recommendedName>
        <fullName evidence="4">Yip1 domain-containing protein</fullName>
    </recommendedName>
</protein>